<proteinExistence type="predicted"/>
<evidence type="ECO:0008006" key="3">
    <source>
        <dbReference type="Google" id="ProtNLM"/>
    </source>
</evidence>
<comment type="caution">
    <text evidence="1">The sequence shown here is derived from an EMBL/GenBank/DDBJ whole genome shotgun (WGS) entry which is preliminary data.</text>
</comment>
<gene>
    <name evidence="1" type="ORF">M3P05_09720</name>
</gene>
<organism evidence="1 2">
    <name type="scientific">Parendozoicomonas callyspongiae</name>
    <dbReference type="NCBI Taxonomy" id="2942213"/>
    <lineage>
        <taxon>Bacteria</taxon>
        <taxon>Pseudomonadati</taxon>
        <taxon>Pseudomonadota</taxon>
        <taxon>Gammaproteobacteria</taxon>
        <taxon>Oceanospirillales</taxon>
        <taxon>Endozoicomonadaceae</taxon>
        <taxon>Parendozoicomonas</taxon>
    </lineage>
</organism>
<dbReference type="RefSeq" id="WP_249699371.1">
    <property type="nucleotide sequence ID" value="NZ_JAMFLX010000011.1"/>
</dbReference>
<accession>A0ABT0PHH2</accession>
<sequence>MDSCRISVSGLFLALILFFLGGISRAHVEIPALEQREFVGQWYAWNPSGTYVVSGNRVVYFEGVQVPEELASRMIGLFVGAGWKEGYLLFHEIFGESLRRVVPESARVLLGGISQGWLLLTLLHSVADISRPLAQLIKDYRQIWSQKARERFQPQPDTQTSGAEDIFFSSVQKKELKYQGAVPIPVNDIDLSFRIFVRAIFPESLNEPVAIEIDRVPPMADLPSFPGSFGHLNPWDKLISEMEAEDIHRVQLSGNTDGGLRLKYQDVHNHWREQTISTSLDAEYQPVPWFLDMVRKGIDRKEIKLYASLLSQDVLELISQMLACRRVNTSISSNQPAYCAQGKLTAIDSNLHYEPFELLIPPQIWQNREYPQGRVLPLSGCDFNDNPLCWENYLIWSSSSLFYPWPVMTLYSRFSSFGERASWMMLGKEPQIWRTSSNFQIRVPELVTRMFLGMFSTIGQITVNRLVTSLHHHWWGNGVEYKHQPLPQSKQAPEGTNHPGGSSDCTLCSGACQYSFCPPCMNMYETETMWEYCNEGHYGCTECTLDWLATKKCFPCSTCNRFHRQTLAISPFRVGTEDEDGEYPTCPECRSIIDYQSGNMGKMINDDCGSLRIWLKWLFSDDIKDKDAGG</sequence>
<evidence type="ECO:0000313" key="2">
    <source>
        <dbReference type="Proteomes" id="UP001203338"/>
    </source>
</evidence>
<keyword evidence="2" id="KW-1185">Reference proteome</keyword>
<reference evidence="1 2" key="1">
    <citation type="submission" date="2022-05" db="EMBL/GenBank/DDBJ databases">
        <authorList>
            <person name="Park J.-S."/>
        </authorList>
    </citation>
    <scope>NUCLEOTIDE SEQUENCE [LARGE SCALE GENOMIC DNA]</scope>
    <source>
        <strain evidence="1 2">2012CJ34-2</strain>
    </source>
</reference>
<name>A0ABT0PHH2_9GAMM</name>
<evidence type="ECO:0000313" key="1">
    <source>
        <dbReference type="EMBL" id="MCL6270202.1"/>
    </source>
</evidence>
<dbReference type="EMBL" id="JAMFLX010000011">
    <property type="protein sequence ID" value="MCL6270202.1"/>
    <property type="molecule type" value="Genomic_DNA"/>
</dbReference>
<protein>
    <recommendedName>
        <fullName evidence="3">RING-type domain-containing protein</fullName>
    </recommendedName>
</protein>
<dbReference type="Proteomes" id="UP001203338">
    <property type="component" value="Unassembled WGS sequence"/>
</dbReference>